<protein>
    <submittedName>
        <fullName evidence="1">Uncharacterized protein</fullName>
    </submittedName>
</protein>
<proteinExistence type="predicted"/>
<gene>
    <name evidence="1" type="ORF">HNP84_007703</name>
</gene>
<keyword evidence="2" id="KW-1185">Reference proteome</keyword>
<dbReference type="AlphaFoldDB" id="A0A840PK27"/>
<dbReference type="PROSITE" id="PS51318">
    <property type="entry name" value="TAT"/>
    <property type="match status" value="1"/>
</dbReference>
<dbReference type="Proteomes" id="UP000578449">
    <property type="component" value="Unassembled WGS sequence"/>
</dbReference>
<accession>A0A840PK27</accession>
<comment type="caution">
    <text evidence="1">The sequence shown here is derived from an EMBL/GenBank/DDBJ whole genome shotgun (WGS) entry which is preliminary data.</text>
</comment>
<dbReference type="EMBL" id="JACHGN010000020">
    <property type="protein sequence ID" value="MBB5137950.1"/>
    <property type="molecule type" value="Genomic_DNA"/>
</dbReference>
<name>A0A840PK27_9ACTN</name>
<organism evidence="1 2">
    <name type="scientific">Thermocatellispora tengchongensis</name>
    <dbReference type="NCBI Taxonomy" id="1073253"/>
    <lineage>
        <taxon>Bacteria</taxon>
        <taxon>Bacillati</taxon>
        <taxon>Actinomycetota</taxon>
        <taxon>Actinomycetes</taxon>
        <taxon>Streptosporangiales</taxon>
        <taxon>Streptosporangiaceae</taxon>
        <taxon>Thermocatellispora</taxon>
    </lineage>
</organism>
<dbReference type="RefSeq" id="WP_185054825.1">
    <property type="nucleotide sequence ID" value="NZ_BAABIX010000020.1"/>
</dbReference>
<sequence length="908" mass="99668">MTPLPRRRLLQLTALTAGATLIPMPELRATPADYGFGPPPPYGAHPRVVTAPADLAALRLRVQGGIARMNHVEGLRPAALALAGNADLRKLQQTGQLTSGEQERLAKAVAGAALTAWLDDSAEIAATARDALLTWVRAIPAETSPDFSRSSHAVGLAYDWLHPRLNEAERAEARDWLVRRVTAYETYLDDKAYGFKPGAAAERWDNWVPHYVGAFGTTALAIEGEPGYLDRWYAKSVASMHDFLDHGIGPEGAPLELVHYFAYGMWQGAYLMNAMARRGDPVLDHPHLRMVPRWWSSDLFPWGRDFNSLADTRDVFNGVPVVYHLMRLAYPGDPLMRWVYTNVMLGWQQVADNLSAVLWASDLDQADLARSADQLGLNPGQFFAHSGLAYLRSGWGGDDVYFQFQSDPACAGPSHAHADRTSFTLAGESRLWVMDAGGFFPHDVGHNLVFVDGKAQGYFPQRGKILTYEDEGWASGIMGDAKDAYDYRTEFEHRITDFTGWAKVNGLWSYPYNPVLRAYRSGVLVRGRHPYVVICDDIRKDDQAHEYSWEALVPLGTLVVPRDGRSVLLRPVDVGSALRSPLQGAQPLRVPFTVGARGRYRVWLLAGHAYDGVWRWGSTLALDGGAAVPVSVASEYDYGDCAQPHWLPAMHPGGAVDLAAGEHVATITATGVNVYHALLVAPEGHDPAGPYETAPPAGSVTVRLGEVAAPAGWTRLAPDTAHPACLVTVLNPAAARITAEMFERRRTDTGEYWGRTIKLRARVTADEPRFRVLLYPHRNGDPLPAIVSDAQRASVTWPGGVTDAWHLGPGPAFPAVNGAAVRVRRGSRTFTLDVTYAGLRRLTRRHVTDRPLAGRLCDLLDRAEHEDRRGRIAARNAALESYVTRLAAAKVPAAHRDMLTNQAKELAR</sequence>
<evidence type="ECO:0000313" key="1">
    <source>
        <dbReference type="EMBL" id="MBB5137950.1"/>
    </source>
</evidence>
<dbReference type="InterPro" id="IPR006311">
    <property type="entry name" value="TAT_signal"/>
</dbReference>
<dbReference type="Gene3D" id="2.70.98.70">
    <property type="match status" value="1"/>
</dbReference>
<reference evidence="1 2" key="1">
    <citation type="submission" date="2020-08" db="EMBL/GenBank/DDBJ databases">
        <title>Genomic Encyclopedia of Type Strains, Phase IV (KMG-IV): sequencing the most valuable type-strain genomes for metagenomic binning, comparative biology and taxonomic classification.</title>
        <authorList>
            <person name="Goeker M."/>
        </authorList>
    </citation>
    <scope>NUCLEOTIDE SEQUENCE [LARGE SCALE GENOMIC DNA]</scope>
    <source>
        <strain evidence="1 2">DSM 45615</strain>
    </source>
</reference>
<evidence type="ECO:0000313" key="2">
    <source>
        <dbReference type="Proteomes" id="UP000578449"/>
    </source>
</evidence>
<dbReference type="InterPro" id="IPR008929">
    <property type="entry name" value="Chondroitin_lyas"/>
</dbReference>
<dbReference type="SUPFAM" id="SSF48230">
    <property type="entry name" value="Chondroitin AC/alginate lyase"/>
    <property type="match status" value="1"/>
</dbReference>
<dbReference type="Gene3D" id="1.50.10.100">
    <property type="entry name" value="Chondroitin AC/alginate lyase"/>
    <property type="match status" value="1"/>
</dbReference>